<dbReference type="Proteomes" id="UP000789739">
    <property type="component" value="Unassembled WGS sequence"/>
</dbReference>
<evidence type="ECO:0000313" key="1">
    <source>
        <dbReference type="EMBL" id="CAG8621056.1"/>
    </source>
</evidence>
<sequence length="67" mass="7538">MWIVASRYVDEKKFTFGSGKHYVRSIVCSIAYSGHTHSLHLENVEAETTASLTETFRLQNASGSRCE</sequence>
<proteinExistence type="predicted"/>
<protein>
    <submittedName>
        <fullName evidence="1">4236_t:CDS:1</fullName>
    </submittedName>
</protein>
<reference evidence="1" key="1">
    <citation type="submission" date="2021-06" db="EMBL/GenBank/DDBJ databases">
        <authorList>
            <person name="Kallberg Y."/>
            <person name="Tangrot J."/>
            <person name="Rosling A."/>
        </authorList>
    </citation>
    <scope>NUCLEOTIDE SEQUENCE</scope>
    <source>
        <strain evidence="1">BR232B</strain>
    </source>
</reference>
<gene>
    <name evidence="1" type="ORF">PBRASI_LOCUS8710</name>
</gene>
<comment type="caution">
    <text evidence="1">The sequence shown here is derived from an EMBL/GenBank/DDBJ whole genome shotgun (WGS) entry which is preliminary data.</text>
</comment>
<name>A0A9N9GRI6_9GLOM</name>
<accession>A0A9N9GRI6</accession>
<keyword evidence="2" id="KW-1185">Reference proteome</keyword>
<dbReference type="EMBL" id="CAJVPI010001627">
    <property type="protein sequence ID" value="CAG8621056.1"/>
    <property type="molecule type" value="Genomic_DNA"/>
</dbReference>
<evidence type="ECO:0000313" key="2">
    <source>
        <dbReference type="Proteomes" id="UP000789739"/>
    </source>
</evidence>
<dbReference type="AlphaFoldDB" id="A0A9N9GRI6"/>
<organism evidence="1 2">
    <name type="scientific">Paraglomus brasilianum</name>
    <dbReference type="NCBI Taxonomy" id="144538"/>
    <lineage>
        <taxon>Eukaryota</taxon>
        <taxon>Fungi</taxon>
        <taxon>Fungi incertae sedis</taxon>
        <taxon>Mucoromycota</taxon>
        <taxon>Glomeromycotina</taxon>
        <taxon>Glomeromycetes</taxon>
        <taxon>Paraglomerales</taxon>
        <taxon>Paraglomeraceae</taxon>
        <taxon>Paraglomus</taxon>
    </lineage>
</organism>